<comment type="function">
    <text evidence="1">The light-harvesting complex (LHC) functions as a light receptor, it captures and delivers excitation energy to photosystems with which it is closely associated. Energy is transferred from the carotenoid and chlorophyll C (or B) to chlorophyll A and the photosynthetic reaction centers where it is used to synthesize ATP and reducing power.</text>
</comment>
<dbReference type="GO" id="GO:0016020">
    <property type="term" value="C:membrane"/>
    <property type="evidence" value="ECO:0007669"/>
    <property type="project" value="InterPro"/>
</dbReference>
<evidence type="ECO:0000256" key="7">
    <source>
        <dbReference type="PIRSR" id="PIRSR601344-1"/>
    </source>
</evidence>
<comment type="caution">
    <text evidence="11">The sequence shown here is derived from an EMBL/GenBank/DDBJ whole genome shotgun (WGS) entry which is preliminary data.</text>
</comment>
<dbReference type="PANTHER" id="PTHR21649">
    <property type="entry name" value="CHLOROPHYLL A/B BINDING PROTEIN"/>
    <property type="match status" value="1"/>
</dbReference>
<dbReference type="InterPro" id="IPR001344">
    <property type="entry name" value="Chloro_AB-bd_pln"/>
</dbReference>
<proteinExistence type="inferred from homology"/>
<keyword evidence="6" id="KW-0934">Plastid</keyword>
<dbReference type="PROSITE" id="PS50102">
    <property type="entry name" value="RRM"/>
    <property type="match status" value="1"/>
</dbReference>
<evidence type="ECO:0000256" key="4">
    <source>
        <dbReference type="ARBA" id="ARBA00022528"/>
    </source>
</evidence>
<evidence type="ECO:0000259" key="10">
    <source>
        <dbReference type="PROSITE" id="PS50102"/>
    </source>
</evidence>
<feature type="binding site" description="axial binding residue" evidence="7">
    <location>
        <position position="77"/>
    </location>
    <ligand>
        <name>chlorophyll b</name>
        <dbReference type="ChEBI" id="CHEBI:61721"/>
        <label>1</label>
    </ligand>
    <ligandPart>
        <name>Mg</name>
        <dbReference type="ChEBI" id="CHEBI:25107"/>
    </ligandPart>
</feature>
<dbReference type="Pfam" id="PF00076">
    <property type="entry name" value="RRM_1"/>
    <property type="match status" value="1"/>
</dbReference>
<dbReference type="SUPFAM" id="SSF54928">
    <property type="entry name" value="RNA-binding domain, RBD"/>
    <property type="match status" value="1"/>
</dbReference>
<feature type="compositionally biased region" description="Pro residues" evidence="9">
    <location>
        <begin position="404"/>
        <end position="417"/>
    </location>
</feature>
<evidence type="ECO:0000256" key="8">
    <source>
        <dbReference type="PROSITE-ProRule" id="PRU00176"/>
    </source>
</evidence>
<dbReference type="InterPro" id="IPR022796">
    <property type="entry name" value="Chloroa_b-bind"/>
</dbReference>
<dbReference type="SUPFAM" id="SSF103511">
    <property type="entry name" value="Chlorophyll a-b binding protein"/>
    <property type="match status" value="1"/>
</dbReference>
<dbReference type="EMBL" id="JAQMWT010000443">
    <property type="protein sequence ID" value="KAJ8601206.1"/>
    <property type="molecule type" value="Genomic_DNA"/>
</dbReference>
<feature type="region of interest" description="Disordered" evidence="9">
    <location>
        <begin position="380"/>
        <end position="485"/>
    </location>
</feature>
<comment type="similarity">
    <text evidence="3">Belongs to the fucoxanthin chlorophyll protein family.</text>
</comment>
<dbReference type="Proteomes" id="UP001230188">
    <property type="component" value="Unassembled WGS sequence"/>
</dbReference>
<evidence type="ECO:0000256" key="1">
    <source>
        <dbReference type="ARBA" id="ARBA00004022"/>
    </source>
</evidence>
<dbReference type="InterPro" id="IPR012677">
    <property type="entry name" value="Nucleotide-bd_a/b_plait_sf"/>
</dbReference>
<feature type="binding site" evidence="7">
    <location>
        <position position="164"/>
    </location>
    <ligand>
        <name>chlorophyll a</name>
        <dbReference type="ChEBI" id="CHEBI:58416"/>
        <label>1</label>
    </ligand>
</feature>
<evidence type="ECO:0000313" key="12">
    <source>
        <dbReference type="Proteomes" id="UP001230188"/>
    </source>
</evidence>
<dbReference type="GO" id="GO:0009765">
    <property type="term" value="P:photosynthesis, light harvesting"/>
    <property type="evidence" value="ECO:0007669"/>
    <property type="project" value="InterPro"/>
</dbReference>
<dbReference type="GO" id="GO:0009507">
    <property type="term" value="C:chloroplast"/>
    <property type="evidence" value="ECO:0007669"/>
    <property type="project" value="UniProtKB-SubCell"/>
</dbReference>
<feature type="binding site" evidence="7">
    <location>
        <position position="182"/>
    </location>
    <ligand>
        <name>chlorophyll a</name>
        <dbReference type="ChEBI" id="CHEBI:58416"/>
        <label>1</label>
    </ligand>
</feature>
<feature type="compositionally biased region" description="Low complexity" evidence="9">
    <location>
        <begin position="430"/>
        <end position="439"/>
    </location>
</feature>
<feature type="binding site" evidence="7">
    <location>
        <position position="72"/>
    </location>
    <ligand>
        <name>chlorophyll a</name>
        <dbReference type="ChEBI" id="CHEBI:58416"/>
        <label>1</label>
    </ligand>
</feature>
<dbReference type="CDD" id="cd00590">
    <property type="entry name" value="RRM_SF"/>
    <property type="match status" value="1"/>
</dbReference>
<accession>A0AAD7UAB1</accession>
<feature type="binding site" evidence="7">
    <location>
        <position position="59"/>
    </location>
    <ligand>
        <name>chlorophyll a</name>
        <dbReference type="ChEBI" id="CHEBI:58416"/>
        <label>1</label>
    </ligand>
</feature>
<feature type="binding site" evidence="7">
    <location>
        <position position="75"/>
    </location>
    <ligand>
        <name>chlorophyll a</name>
        <dbReference type="ChEBI" id="CHEBI:58416"/>
        <label>1</label>
    </ligand>
</feature>
<evidence type="ECO:0000313" key="11">
    <source>
        <dbReference type="EMBL" id="KAJ8601206.1"/>
    </source>
</evidence>
<feature type="domain" description="RRM" evidence="10">
    <location>
        <begin position="173"/>
        <end position="269"/>
    </location>
</feature>
<keyword evidence="5" id="KW-0602">Photosynthesis</keyword>
<evidence type="ECO:0000256" key="6">
    <source>
        <dbReference type="ARBA" id="ARBA00022640"/>
    </source>
</evidence>
<dbReference type="AlphaFoldDB" id="A0AAD7UAB1"/>
<organism evidence="11 12">
    <name type="scientific">Chrysophaeum taylorii</name>
    <dbReference type="NCBI Taxonomy" id="2483200"/>
    <lineage>
        <taxon>Eukaryota</taxon>
        <taxon>Sar</taxon>
        <taxon>Stramenopiles</taxon>
        <taxon>Ochrophyta</taxon>
        <taxon>Pelagophyceae</taxon>
        <taxon>Pelagomonadales</taxon>
        <taxon>Pelagomonadaceae</taxon>
        <taxon>Chrysophaeum</taxon>
    </lineage>
</organism>
<evidence type="ECO:0000256" key="5">
    <source>
        <dbReference type="ARBA" id="ARBA00022531"/>
    </source>
</evidence>
<feature type="binding site" evidence="7">
    <location>
        <position position="165"/>
    </location>
    <ligand>
        <name>chlorophyll a</name>
        <dbReference type="ChEBI" id="CHEBI:58416"/>
        <label>1</label>
    </ligand>
</feature>
<feature type="binding site" evidence="7">
    <location>
        <position position="170"/>
    </location>
    <ligand>
        <name>chlorophyll a</name>
        <dbReference type="ChEBI" id="CHEBI:58416"/>
        <label>1</label>
    </ligand>
</feature>
<comment type="subcellular location">
    <subcellularLocation>
        <location evidence="2">Plastid</location>
        <location evidence="2">Chloroplast</location>
    </subcellularLocation>
</comment>
<gene>
    <name evidence="11" type="ORF">CTAYLR_003262</name>
</gene>
<dbReference type="InterPro" id="IPR035979">
    <property type="entry name" value="RBD_domain_sf"/>
</dbReference>
<keyword evidence="12" id="KW-1185">Reference proteome</keyword>
<dbReference type="GO" id="GO:0003723">
    <property type="term" value="F:RNA binding"/>
    <property type="evidence" value="ECO:0007669"/>
    <property type="project" value="UniProtKB-UniRule"/>
</dbReference>
<name>A0AAD7UAB1_9STRA</name>
<reference evidence="11" key="1">
    <citation type="submission" date="2023-01" db="EMBL/GenBank/DDBJ databases">
        <title>Metagenome sequencing of chrysophaentin producing Chrysophaeum taylorii.</title>
        <authorList>
            <person name="Davison J."/>
            <person name="Bewley C."/>
        </authorList>
    </citation>
    <scope>NUCLEOTIDE SEQUENCE</scope>
    <source>
        <strain evidence="11">NIES-1699</strain>
    </source>
</reference>
<dbReference type="Gene3D" id="1.10.3460.10">
    <property type="entry name" value="Chlorophyll a/b binding protein domain"/>
    <property type="match status" value="1"/>
</dbReference>
<keyword evidence="4" id="KW-0150">Chloroplast</keyword>
<protein>
    <recommendedName>
        <fullName evidence="10">RRM domain-containing protein</fullName>
    </recommendedName>
</protein>
<dbReference type="Gene3D" id="3.30.70.330">
    <property type="match status" value="2"/>
</dbReference>
<evidence type="ECO:0000256" key="2">
    <source>
        <dbReference type="ARBA" id="ARBA00004229"/>
    </source>
</evidence>
<dbReference type="Pfam" id="PF00504">
    <property type="entry name" value="Chloroa_b-bind"/>
    <property type="match status" value="1"/>
</dbReference>
<sequence>MVLVVALVVAGAYAFQTGVPARTQTKASAMSKVLPWLEAPEKLDGTMIGDTGFDPLGISVIQEDLKYARAAEIKHGRIAMLACTGLVVKEYVTIPGYPSVGPIDAVGAVPLAANLQILLTIAVIELSTIDKIYGDDGEPGDYGFDPSQLITGKSDEYIAELKSKELFNGRLAMMAFIGMLVQMLWFQRPILDVFHPVIQIEDICKGLGKIRKIKVYRDAGGIPKGDATVVFEQRKSRDVAAEAVAELDGKRIDQGTLGSYVIAVQEATFKPVAAPQRPKQPPAAPQRVSYAPPDAPKVLLRNLFDAAVDHTPDQRRSFEDEVGLECTKHGRVLDAEYVREDAAILVTFAAVEAARLCATAMQGRFFDRRVIRAELWPDGKRQKDEEEVPPPAKKQNIAGDYVGAPPPRNAEPPPKYVEPPADQPTARMRAASSSATTTTGPTEDPRPLKAFVRANHSVEGADAEPPRGHPTNNPKKRTAADFFDD</sequence>
<dbReference type="InterPro" id="IPR000504">
    <property type="entry name" value="RRM_dom"/>
</dbReference>
<dbReference type="GO" id="GO:0016168">
    <property type="term" value="F:chlorophyll binding"/>
    <property type="evidence" value="ECO:0007669"/>
    <property type="project" value="UniProtKB-KW"/>
</dbReference>
<evidence type="ECO:0000256" key="9">
    <source>
        <dbReference type="SAM" id="MobiDB-lite"/>
    </source>
</evidence>
<keyword evidence="7" id="KW-0148">Chlorophyll</keyword>
<keyword evidence="7" id="KW-0157">Chromophore</keyword>
<keyword evidence="8" id="KW-0694">RNA-binding</keyword>
<feature type="binding site" evidence="7">
    <location>
        <position position="168"/>
    </location>
    <ligand>
        <name>chlorophyll b</name>
        <dbReference type="ChEBI" id="CHEBI:61721"/>
        <label>4</label>
    </ligand>
</feature>
<evidence type="ECO:0000256" key="3">
    <source>
        <dbReference type="ARBA" id="ARBA00005933"/>
    </source>
</evidence>